<dbReference type="Gene3D" id="3.40.50.1820">
    <property type="entry name" value="alpha/beta hydrolase"/>
    <property type="match status" value="1"/>
</dbReference>
<dbReference type="Proteomes" id="UP000029052">
    <property type="component" value="Unassembled WGS sequence"/>
</dbReference>
<dbReference type="eggNOG" id="COG0657">
    <property type="taxonomic scope" value="Bacteria"/>
</dbReference>
<name>A0A087BE31_9BIFI</name>
<dbReference type="EC" id="3.1.1.1" evidence="3"/>
<evidence type="ECO:0000256" key="1">
    <source>
        <dbReference type="ARBA" id="ARBA00022801"/>
    </source>
</evidence>
<dbReference type="Pfam" id="PF07859">
    <property type="entry name" value="Abhydrolase_3"/>
    <property type="match status" value="1"/>
</dbReference>
<dbReference type="STRING" id="1692.BMAGN_1049"/>
<accession>A0A087BE31</accession>
<dbReference type="PANTHER" id="PTHR48081:SF8">
    <property type="entry name" value="ALPHA_BETA HYDROLASE FOLD-3 DOMAIN-CONTAINING PROTEIN-RELATED"/>
    <property type="match status" value="1"/>
</dbReference>
<dbReference type="RefSeq" id="WP_022859657.1">
    <property type="nucleotide sequence ID" value="NZ_JGZB01000002.1"/>
</dbReference>
<evidence type="ECO:0000313" key="4">
    <source>
        <dbReference type="Proteomes" id="UP000029052"/>
    </source>
</evidence>
<dbReference type="InterPro" id="IPR029058">
    <property type="entry name" value="AB_hydrolase_fold"/>
</dbReference>
<dbReference type="InterPro" id="IPR050300">
    <property type="entry name" value="GDXG_lipolytic_enzyme"/>
</dbReference>
<evidence type="ECO:0000259" key="2">
    <source>
        <dbReference type="Pfam" id="PF07859"/>
    </source>
</evidence>
<keyword evidence="1 3" id="KW-0378">Hydrolase</keyword>
<dbReference type="InterPro" id="IPR013094">
    <property type="entry name" value="AB_hydrolase_3"/>
</dbReference>
<comment type="caution">
    <text evidence="3">The sequence shown here is derived from an EMBL/GenBank/DDBJ whole genome shotgun (WGS) entry which is preliminary data.</text>
</comment>
<dbReference type="PANTHER" id="PTHR48081">
    <property type="entry name" value="AB HYDROLASE SUPERFAMILY PROTEIN C4A8.06C"/>
    <property type="match status" value="1"/>
</dbReference>
<organism evidence="3 4">
    <name type="scientific">Bifidobacterium magnum</name>
    <dbReference type="NCBI Taxonomy" id="1692"/>
    <lineage>
        <taxon>Bacteria</taxon>
        <taxon>Bacillati</taxon>
        <taxon>Actinomycetota</taxon>
        <taxon>Actinomycetes</taxon>
        <taxon>Bifidobacteriales</taxon>
        <taxon>Bifidobacteriaceae</taxon>
        <taxon>Bifidobacterium</taxon>
    </lineage>
</organism>
<keyword evidence="4" id="KW-1185">Reference proteome</keyword>
<reference evidence="3 4" key="1">
    <citation type="submission" date="2014-03" db="EMBL/GenBank/DDBJ databases">
        <title>Genomics of Bifidobacteria.</title>
        <authorList>
            <person name="Ventura M."/>
            <person name="Milani C."/>
            <person name="Lugli G.A."/>
        </authorList>
    </citation>
    <scope>NUCLEOTIDE SEQUENCE [LARGE SCALE GENOMIC DNA]</scope>
    <source>
        <strain evidence="3 4">LMG 11591</strain>
    </source>
</reference>
<sequence length="339" mass="38155">MAISKTILAALTHMLPDAQHTYRIQRIMEDVSSKLELDIADRCRVNDIATTLDDGYELGLRVFTPTDAPLRGTILFFHGGGWATGSAQLYSDACAHLADAMHRQVVSVDYRRAPDHKFPRPFLDCYEAAVQLYSGKLLIPNQEGTRLAPADPASITLFGDSAGGNLAAAVALKARDTQDFQVRRQMLLYPCLNNDYDPATTPYDSVRTNGKDYMLTAQDMRDYVNMYKADDADLDNPYFAPLMERDYTHLPRTLVMSAEYCPLRDEDEEYAKRLKEASDDVQCYRVTNGVHGYFLYPRISDLVQTTFALIAHFLDDVPLEPKMADDGKEPAWREVLGTD</sequence>
<dbReference type="GO" id="GO:0106435">
    <property type="term" value="F:carboxylesterase activity"/>
    <property type="evidence" value="ECO:0007669"/>
    <property type="project" value="UniProtKB-EC"/>
</dbReference>
<dbReference type="SUPFAM" id="SSF53474">
    <property type="entry name" value="alpha/beta-Hydrolases"/>
    <property type="match status" value="1"/>
</dbReference>
<feature type="domain" description="Alpha/beta hydrolase fold-3" evidence="2">
    <location>
        <begin position="74"/>
        <end position="294"/>
    </location>
</feature>
<gene>
    <name evidence="3" type="ORF">BMAGN_1049</name>
</gene>
<dbReference type="AlphaFoldDB" id="A0A087BE31"/>
<evidence type="ECO:0000313" key="3">
    <source>
        <dbReference type="EMBL" id="KFI69281.1"/>
    </source>
</evidence>
<dbReference type="EMBL" id="JGZB01000002">
    <property type="protein sequence ID" value="KFI69281.1"/>
    <property type="molecule type" value="Genomic_DNA"/>
</dbReference>
<protein>
    <submittedName>
        <fullName evidence="3">Carboxylesterase or lipase</fullName>
        <ecNumber evidence="3">3.1.1.1</ecNumber>
    </submittedName>
</protein>
<proteinExistence type="predicted"/>